<evidence type="ECO:0000313" key="2">
    <source>
        <dbReference type="EMBL" id="KAH9310083.1"/>
    </source>
</evidence>
<keyword evidence="1" id="KW-0472">Membrane</keyword>
<feature type="transmembrane region" description="Helical" evidence="1">
    <location>
        <begin position="20"/>
        <end position="38"/>
    </location>
</feature>
<sequence>ILGITNSTTTLQPLFSHLTLLVPANACFLNAFLVMLLWGDSFINVALMASSFDVSPVRRSPIPSNKYMT</sequence>
<feature type="non-terminal residue" evidence="2">
    <location>
        <position position="1"/>
    </location>
</feature>
<keyword evidence="1" id="KW-1133">Transmembrane helix</keyword>
<dbReference type="AlphaFoldDB" id="A0AA38KV24"/>
<gene>
    <name evidence="2" type="ORF">KI387_037994</name>
</gene>
<protein>
    <submittedName>
        <fullName evidence="2">Uncharacterized protein</fullName>
    </submittedName>
</protein>
<evidence type="ECO:0000256" key="1">
    <source>
        <dbReference type="SAM" id="Phobius"/>
    </source>
</evidence>
<keyword evidence="3" id="KW-1185">Reference proteome</keyword>
<evidence type="ECO:0000313" key="3">
    <source>
        <dbReference type="Proteomes" id="UP000824469"/>
    </source>
</evidence>
<dbReference type="EMBL" id="JAHRHJ020000007">
    <property type="protein sequence ID" value="KAH9310083.1"/>
    <property type="molecule type" value="Genomic_DNA"/>
</dbReference>
<accession>A0AA38KV24</accession>
<keyword evidence="1" id="KW-0812">Transmembrane</keyword>
<comment type="caution">
    <text evidence="2">The sequence shown here is derived from an EMBL/GenBank/DDBJ whole genome shotgun (WGS) entry which is preliminary data.</text>
</comment>
<reference evidence="2 3" key="1">
    <citation type="journal article" date="2021" name="Nat. Plants">
        <title>The Taxus genome provides insights into paclitaxel biosynthesis.</title>
        <authorList>
            <person name="Xiong X."/>
            <person name="Gou J."/>
            <person name="Liao Q."/>
            <person name="Li Y."/>
            <person name="Zhou Q."/>
            <person name="Bi G."/>
            <person name="Li C."/>
            <person name="Du R."/>
            <person name="Wang X."/>
            <person name="Sun T."/>
            <person name="Guo L."/>
            <person name="Liang H."/>
            <person name="Lu P."/>
            <person name="Wu Y."/>
            <person name="Zhang Z."/>
            <person name="Ro D.K."/>
            <person name="Shang Y."/>
            <person name="Huang S."/>
            <person name="Yan J."/>
        </authorList>
    </citation>
    <scope>NUCLEOTIDE SEQUENCE [LARGE SCALE GENOMIC DNA]</scope>
    <source>
        <strain evidence="2">Ta-2019</strain>
    </source>
</reference>
<organism evidence="2 3">
    <name type="scientific">Taxus chinensis</name>
    <name type="common">Chinese yew</name>
    <name type="synonym">Taxus wallichiana var. chinensis</name>
    <dbReference type="NCBI Taxonomy" id="29808"/>
    <lineage>
        <taxon>Eukaryota</taxon>
        <taxon>Viridiplantae</taxon>
        <taxon>Streptophyta</taxon>
        <taxon>Embryophyta</taxon>
        <taxon>Tracheophyta</taxon>
        <taxon>Spermatophyta</taxon>
        <taxon>Pinopsida</taxon>
        <taxon>Pinidae</taxon>
        <taxon>Conifers II</taxon>
        <taxon>Cupressales</taxon>
        <taxon>Taxaceae</taxon>
        <taxon>Taxus</taxon>
    </lineage>
</organism>
<dbReference type="Proteomes" id="UP000824469">
    <property type="component" value="Unassembled WGS sequence"/>
</dbReference>
<feature type="non-terminal residue" evidence="2">
    <location>
        <position position="69"/>
    </location>
</feature>
<proteinExistence type="predicted"/>
<name>A0AA38KV24_TAXCH</name>